<dbReference type="PANTHER" id="PTHR46796:SF6">
    <property type="entry name" value="ARAC SUBFAMILY"/>
    <property type="match status" value="1"/>
</dbReference>
<evidence type="ECO:0000256" key="3">
    <source>
        <dbReference type="ARBA" id="ARBA00023163"/>
    </source>
</evidence>
<dbReference type="InterPro" id="IPR018060">
    <property type="entry name" value="HTH_AraC"/>
</dbReference>
<dbReference type="Pfam" id="PF12833">
    <property type="entry name" value="HTH_18"/>
    <property type="match status" value="1"/>
</dbReference>
<accession>A0AAW8F5Z2</accession>
<keyword evidence="3" id="KW-0804">Transcription</keyword>
<evidence type="ECO:0000313" key="5">
    <source>
        <dbReference type="EMBL" id="MDQ0904923.1"/>
    </source>
</evidence>
<dbReference type="PRINTS" id="PR00032">
    <property type="entry name" value="HTHARAC"/>
</dbReference>
<dbReference type="InterPro" id="IPR020449">
    <property type="entry name" value="Tscrpt_reg_AraC-type_HTH"/>
</dbReference>
<keyword evidence="2 5" id="KW-0238">DNA-binding</keyword>
<dbReference type="RefSeq" id="WP_306972430.1">
    <property type="nucleotide sequence ID" value="NZ_JAUSYQ010000002.1"/>
</dbReference>
<dbReference type="PROSITE" id="PS01124">
    <property type="entry name" value="HTH_ARAC_FAMILY_2"/>
    <property type="match status" value="1"/>
</dbReference>
<dbReference type="Pfam" id="PF14525">
    <property type="entry name" value="AraC_binding_2"/>
    <property type="match status" value="1"/>
</dbReference>
<dbReference type="InterPro" id="IPR009057">
    <property type="entry name" value="Homeodomain-like_sf"/>
</dbReference>
<dbReference type="InterPro" id="IPR050204">
    <property type="entry name" value="AraC_XylS_family_regulators"/>
</dbReference>
<dbReference type="EMBL" id="JAUSZV010000005">
    <property type="protein sequence ID" value="MDQ0904923.1"/>
    <property type="molecule type" value="Genomic_DNA"/>
</dbReference>
<proteinExistence type="predicted"/>
<dbReference type="AlphaFoldDB" id="A0AAW8F5Z2"/>
<dbReference type="Proteomes" id="UP001234216">
    <property type="component" value="Unassembled WGS sequence"/>
</dbReference>
<sequence length="332" mass="36850">MSPVLLTSLVPDEKRLAYWRNAVNRALVPMTVVPRDEGTFTGRIATDQVGALRVSVVEADAQRAKRTQAHIARTPVPLVAVGVQMTGRTVLVQEGRQATADRNDLFVYDTSRPYFLDQPERFSTRVVLIPRRMLDLPDEILHSVSGTVIGTGSGCAAVLRPFLTTVTASAHVYSPSAAGGLVSGFIDLFSTLVAEQSRVLTAGAETTRKHLVRRVREYIDLNLGDPALSPDAVAKAQHISVRYLHRLFEDEGITVGRLIQRRRLEECAHELSRRSRTSPTVSAIAQRWGFVNPTHFSRVFRDAYGLSPRAWRTVRLQARDDVHQQVGALTPW</sequence>
<dbReference type="PANTHER" id="PTHR46796">
    <property type="entry name" value="HTH-TYPE TRANSCRIPTIONAL ACTIVATOR RHAS-RELATED"/>
    <property type="match status" value="1"/>
</dbReference>
<protein>
    <submittedName>
        <fullName evidence="5">AraC-like DNA-binding protein</fullName>
    </submittedName>
</protein>
<dbReference type="InterPro" id="IPR035418">
    <property type="entry name" value="AraC-bd_2"/>
</dbReference>
<dbReference type="SMART" id="SM00342">
    <property type="entry name" value="HTH_ARAC"/>
    <property type="match status" value="1"/>
</dbReference>
<dbReference type="GO" id="GO:0003700">
    <property type="term" value="F:DNA-binding transcription factor activity"/>
    <property type="evidence" value="ECO:0007669"/>
    <property type="project" value="InterPro"/>
</dbReference>
<dbReference type="GO" id="GO:0043565">
    <property type="term" value="F:sequence-specific DNA binding"/>
    <property type="evidence" value="ECO:0007669"/>
    <property type="project" value="InterPro"/>
</dbReference>
<reference evidence="5" key="1">
    <citation type="submission" date="2023-07" db="EMBL/GenBank/DDBJ databases">
        <title>Comparative genomics of wheat-associated soil bacteria to identify genetic determinants of phenazine resistance.</title>
        <authorList>
            <person name="Mouncey N."/>
        </authorList>
    </citation>
    <scope>NUCLEOTIDE SEQUENCE</scope>
    <source>
        <strain evidence="5">V4I22</strain>
    </source>
</reference>
<comment type="caution">
    <text evidence="5">The sequence shown here is derived from an EMBL/GenBank/DDBJ whole genome shotgun (WGS) entry which is preliminary data.</text>
</comment>
<dbReference type="SUPFAM" id="SSF46689">
    <property type="entry name" value="Homeodomain-like"/>
    <property type="match status" value="1"/>
</dbReference>
<keyword evidence="1" id="KW-0805">Transcription regulation</keyword>
<dbReference type="Gene3D" id="1.10.10.60">
    <property type="entry name" value="Homeodomain-like"/>
    <property type="match status" value="1"/>
</dbReference>
<organism evidence="5 6">
    <name type="scientific">Streptomyces canus</name>
    <dbReference type="NCBI Taxonomy" id="58343"/>
    <lineage>
        <taxon>Bacteria</taxon>
        <taxon>Bacillati</taxon>
        <taxon>Actinomycetota</taxon>
        <taxon>Actinomycetes</taxon>
        <taxon>Kitasatosporales</taxon>
        <taxon>Streptomycetaceae</taxon>
        <taxon>Streptomyces</taxon>
        <taxon>Streptomyces aurantiacus group</taxon>
    </lineage>
</organism>
<evidence type="ECO:0000259" key="4">
    <source>
        <dbReference type="PROSITE" id="PS01124"/>
    </source>
</evidence>
<gene>
    <name evidence="5" type="ORF">QFZ22_000908</name>
</gene>
<feature type="domain" description="HTH araC/xylS-type" evidence="4">
    <location>
        <begin position="213"/>
        <end position="314"/>
    </location>
</feature>
<evidence type="ECO:0000256" key="1">
    <source>
        <dbReference type="ARBA" id="ARBA00023015"/>
    </source>
</evidence>
<evidence type="ECO:0000256" key="2">
    <source>
        <dbReference type="ARBA" id="ARBA00023125"/>
    </source>
</evidence>
<name>A0AAW8F5Z2_9ACTN</name>
<evidence type="ECO:0000313" key="6">
    <source>
        <dbReference type="Proteomes" id="UP001234216"/>
    </source>
</evidence>